<accession>A0AAV7MRJ4</accession>
<gene>
    <name evidence="2" type="ORF">NDU88_003766</name>
</gene>
<feature type="compositionally biased region" description="Basic and acidic residues" evidence="1">
    <location>
        <begin position="174"/>
        <end position="184"/>
    </location>
</feature>
<evidence type="ECO:0000313" key="3">
    <source>
        <dbReference type="Proteomes" id="UP001066276"/>
    </source>
</evidence>
<feature type="region of interest" description="Disordered" evidence="1">
    <location>
        <begin position="158"/>
        <end position="275"/>
    </location>
</feature>
<sequence length="275" mass="29589">MSEQGHLPHCNILTNPDGCSGRPATLLSHCLPAARGYFRAISHRWRRRDGGAEWRCGLGLAWLEKTGKGLGAGTDRGDAVGLALSALADEEQRAQMGEGEAWCPETGTLGSVLHSAGPRGPGGTPRLAHGTLLPTLRARGELPKPNGALCEELRKRGRMSCSGEASPRAGRCGANDKDRPRVESAAKTQPRRKRRRSRSRARQAQLTKPTQTQSEKEKLLVLHAAASLTETNMSDREEGSDTGHDMDTQLSNSDSLAGTQKDYPDVTPQSSDNII</sequence>
<feature type="compositionally biased region" description="Polar residues" evidence="1">
    <location>
        <begin position="248"/>
        <end position="258"/>
    </location>
</feature>
<organism evidence="2 3">
    <name type="scientific">Pleurodeles waltl</name>
    <name type="common">Iberian ribbed newt</name>
    <dbReference type="NCBI Taxonomy" id="8319"/>
    <lineage>
        <taxon>Eukaryota</taxon>
        <taxon>Metazoa</taxon>
        <taxon>Chordata</taxon>
        <taxon>Craniata</taxon>
        <taxon>Vertebrata</taxon>
        <taxon>Euteleostomi</taxon>
        <taxon>Amphibia</taxon>
        <taxon>Batrachia</taxon>
        <taxon>Caudata</taxon>
        <taxon>Salamandroidea</taxon>
        <taxon>Salamandridae</taxon>
        <taxon>Pleurodelinae</taxon>
        <taxon>Pleurodeles</taxon>
    </lineage>
</organism>
<evidence type="ECO:0000256" key="1">
    <source>
        <dbReference type="SAM" id="MobiDB-lite"/>
    </source>
</evidence>
<keyword evidence="3" id="KW-1185">Reference proteome</keyword>
<dbReference type="EMBL" id="JANPWB010000013">
    <property type="protein sequence ID" value="KAJ1106365.1"/>
    <property type="molecule type" value="Genomic_DNA"/>
</dbReference>
<proteinExistence type="predicted"/>
<comment type="caution">
    <text evidence="2">The sequence shown here is derived from an EMBL/GenBank/DDBJ whole genome shotgun (WGS) entry which is preliminary data.</text>
</comment>
<name>A0AAV7MRJ4_PLEWA</name>
<protein>
    <submittedName>
        <fullName evidence="2">Uncharacterized protein</fullName>
    </submittedName>
</protein>
<evidence type="ECO:0000313" key="2">
    <source>
        <dbReference type="EMBL" id="KAJ1106365.1"/>
    </source>
</evidence>
<dbReference type="AlphaFoldDB" id="A0AAV7MRJ4"/>
<feature type="compositionally biased region" description="Basic residues" evidence="1">
    <location>
        <begin position="189"/>
        <end position="201"/>
    </location>
</feature>
<dbReference type="Proteomes" id="UP001066276">
    <property type="component" value="Chromosome 9"/>
</dbReference>
<reference evidence="2" key="1">
    <citation type="journal article" date="2022" name="bioRxiv">
        <title>Sequencing and chromosome-scale assembly of the giantPleurodeles waltlgenome.</title>
        <authorList>
            <person name="Brown T."/>
            <person name="Elewa A."/>
            <person name="Iarovenko S."/>
            <person name="Subramanian E."/>
            <person name="Araus A.J."/>
            <person name="Petzold A."/>
            <person name="Susuki M."/>
            <person name="Suzuki K.-i.T."/>
            <person name="Hayashi T."/>
            <person name="Toyoda A."/>
            <person name="Oliveira C."/>
            <person name="Osipova E."/>
            <person name="Leigh N.D."/>
            <person name="Simon A."/>
            <person name="Yun M.H."/>
        </authorList>
    </citation>
    <scope>NUCLEOTIDE SEQUENCE</scope>
    <source>
        <strain evidence="2">20211129_DDA</strain>
        <tissue evidence="2">Liver</tissue>
    </source>
</reference>
<feature type="compositionally biased region" description="Basic and acidic residues" evidence="1">
    <location>
        <begin position="233"/>
        <end position="247"/>
    </location>
</feature>